<proteinExistence type="inferred from homology"/>
<dbReference type="SUPFAM" id="SSF49899">
    <property type="entry name" value="Concanavalin A-like lectins/glucanases"/>
    <property type="match status" value="1"/>
</dbReference>
<dbReference type="GO" id="GO:0016787">
    <property type="term" value="F:hydrolase activity"/>
    <property type="evidence" value="ECO:0007669"/>
    <property type="project" value="UniProtKB-KW"/>
</dbReference>
<dbReference type="CDD" id="cd08023">
    <property type="entry name" value="GH16_laminarinase_like"/>
    <property type="match status" value="1"/>
</dbReference>
<comment type="caution">
    <text evidence="4">The sequence shown here is derived from an EMBL/GenBank/DDBJ whole genome shotgun (WGS) entry which is preliminary data.</text>
</comment>
<dbReference type="InterPro" id="IPR000757">
    <property type="entry name" value="Beta-glucanase-like"/>
</dbReference>
<dbReference type="Gene3D" id="2.60.120.200">
    <property type="match status" value="1"/>
</dbReference>
<name>A0ABU9AVW6_9BACT</name>
<keyword evidence="4" id="KW-0378">Hydrolase</keyword>
<accession>A0ABU9AVW6</accession>
<dbReference type="Pfam" id="PF00722">
    <property type="entry name" value="Glyco_hydro_16"/>
    <property type="match status" value="1"/>
</dbReference>
<gene>
    <name evidence="4" type="ORF">WKV53_12360</name>
</gene>
<evidence type="ECO:0000313" key="5">
    <source>
        <dbReference type="Proteomes" id="UP001371305"/>
    </source>
</evidence>
<dbReference type="EMBL" id="JBBUKT010000004">
    <property type="protein sequence ID" value="MEK7951301.1"/>
    <property type="molecule type" value="Genomic_DNA"/>
</dbReference>
<evidence type="ECO:0000259" key="3">
    <source>
        <dbReference type="PROSITE" id="PS51762"/>
    </source>
</evidence>
<evidence type="ECO:0000256" key="2">
    <source>
        <dbReference type="SAM" id="SignalP"/>
    </source>
</evidence>
<feature type="chain" id="PRO_5046355961" evidence="2">
    <location>
        <begin position="25"/>
        <end position="268"/>
    </location>
</feature>
<keyword evidence="2" id="KW-0732">Signal</keyword>
<dbReference type="PANTHER" id="PTHR10963">
    <property type="entry name" value="GLYCOSYL HYDROLASE-RELATED"/>
    <property type="match status" value="1"/>
</dbReference>
<dbReference type="PROSITE" id="PS51762">
    <property type="entry name" value="GH16_2"/>
    <property type="match status" value="1"/>
</dbReference>
<dbReference type="InterPro" id="IPR050546">
    <property type="entry name" value="Glycosyl_Hydrlase_16"/>
</dbReference>
<dbReference type="InterPro" id="IPR013320">
    <property type="entry name" value="ConA-like_dom_sf"/>
</dbReference>
<evidence type="ECO:0000256" key="1">
    <source>
        <dbReference type="ARBA" id="ARBA00006865"/>
    </source>
</evidence>
<feature type="signal peptide" evidence="2">
    <location>
        <begin position="1"/>
        <end position="24"/>
    </location>
</feature>
<organism evidence="4 5">
    <name type="scientific">Luteolibacter soli</name>
    <dbReference type="NCBI Taxonomy" id="3135280"/>
    <lineage>
        <taxon>Bacteria</taxon>
        <taxon>Pseudomonadati</taxon>
        <taxon>Verrucomicrobiota</taxon>
        <taxon>Verrucomicrobiia</taxon>
        <taxon>Verrucomicrobiales</taxon>
        <taxon>Verrucomicrobiaceae</taxon>
        <taxon>Luteolibacter</taxon>
    </lineage>
</organism>
<comment type="similarity">
    <text evidence="1">Belongs to the glycosyl hydrolase 16 family.</text>
</comment>
<reference evidence="4 5" key="1">
    <citation type="submission" date="2024-04" db="EMBL/GenBank/DDBJ databases">
        <title>Luteolibacter sp. isolated from soil.</title>
        <authorList>
            <person name="An J."/>
        </authorList>
    </citation>
    <scope>NUCLEOTIDE SEQUENCE [LARGE SCALE GENOMIC DNA]</scope>
    <source>
        <strain evidence="4 5">Y139</strain>
    </source>
</reference>
<dbReference type="Proteomes" id="UP001371305">
    <property type="component" value="Unassembled WGS sequence"/>
</dbReference>
<feature type="domain" description="GH16" evidence="3">
    <location>
        <begin position="13"/>
        <end position="268"/>
    </location>
</feature>
<evidence type="ECO:0000313" key="4">
    <source>
        <dbReference type="EMBL" id="MEK7951301.1"/>
    </source>
</evidence>
<dbReference type="PANTHER" id="PTHR10963:SF55">
    <property type="entry name" value="GLYCOSIDE HYDROLASE FAMILY 16 PROTEIN"/>
    <property type="match status" value="1"/>
</dbReference>
<keyword evidence="5" id="KW-1185">Reference proteome</keyword>
<protein>
    <submittedName>
        <fullName evidence="4">Glycoside hydrolase family 16 protein</fullName>
    </submittedName>
</protein>
<sequence>MKFYAIFLLSAALGSAQTPAPAPAGWKLVWSDEFNGKDIDFSKWDVEENGHGGGNGELQYYVDRPDNIRIEDGNLVIEAKKEKFNAAGVQKDYTSGRMRTKRRANWLYGRFEMRAKLPAGRGVWPAFWMLPAKDSYGGWASSGEIDIMEMVGHEPSTVHGTLHHGGTWPKNVHTGAPFELKKGIFADDFHTFAAEWEKGVIRWYVDGELYQTQNKWSSAGGEFPAPFDQPFYLVLNVAVGGGWPGPPDAKTVFPQKMTVDWVRVYQRP</sequence>
<dbReference type="RefSeq" id="WP_341404903.1">
    <property type="nucleotide sequence ID" value="NZ_JBBUKT010000004.1"/>
</dbReference>